<reference evidence="7" key="1">
    <citation type="journal article" date="2020" name="Stud. Mycol.">
        <title>101 Dothideomycetes genomes: a test case for predicting lifestyles and emergence of pathogens.</title>
        <authorList>
            <person name="Haridas S."/>
            <person name="Albert R."/>
            <person name="Binder M."/>
            <person name="Bloem J."/>
            <person name="Labutti K."/>
            <person name="Salamov A."/>
            <person name="Andreopoulos B."/>
            <person name="Baker S."/>
            <person name="Barry K."/>
            <person name="Bills G."/>
            <person name="Bluhm B."/>
            <person name="Cannon C."/>
            <person name="Castanera R."/>
            <person name="Culley D."/>
            <person name="Daum C."/>
            <person name="Ezra D."/>
            <person name="Gonzalez J."/>
            <person name="Henrissat B."/>
            <person name="Kuo A."/>
            <person name="Liang C."/>
            <person name="Lipzen A."/>
            <person name="Lutzoni F."/>
            <person name="Magnuson J."/>
            <person name="Mondo S."/>
            <person name="Nolan M."/>
            <person name="Ohm R."/>
            <person name="Pangilinan J."/>
            <person name="Park H.-J."/>
            <person name="Ramirez L."/>
            <person name="Alfaro M."/>
            <person name="Sun H."/>
            <person name="Tritt A."/>
            <person name="Yoshinaga Y."/>
            <person name="Zwiers L.-H."/>
            <person name="Turgeon B."/>
            <person name="Goodwin S."/>
            <person name="Spatafora J."/>
            <person name="Crous P."/>
            <person name="Grigoriev I."/>
        </authorList>
    </citation>
    <scope>NUCLEOTIDE SEQUENCE</scope>
    <source>
        <strain evidence="7">Tuck. ex Michener</strain>
    </source>
</reference>
<dbReference type="InterPro" id="IPR004181">
    <property type="entry name" value="Znf_MIZ"/>
</dbReference>
<dbReference type="Proteomes" id="UP000800092">
    <property type="component" value="Unassembled WGS sequence"/>
</dbReference>
<sequence length="1017" mass="113481">MPQDPQWGVPRQRGPLTRPVTLAAPQGEQPVWAANVQQTPSAASALGKRKRQQNGSQNSNIVQYQTVPSNFARPLPSTNNPQVRATPSQRPPSLQVAVQQQHPHQHSGIPSSHQSVAGTNGGVVGNSHTLDDAFEQIRVNLPAFLGTTTATPINVTGNGQLVSPIAESTRTPTFFQQLREHATGHISADAVLPSPAASDDDPTWLSTDTEKQRRQQHNTPNNAGSSMPQNPPIQAPVPTPLQHQLQTAQNHSVSSTTSIGQTPGHSRLPPPDFFQPENCNRKIRGYLDQDRNIGRNSPVEGRINILREASMRGDLMCLALHQISCMHTVMPDQVPYAIQSLPNMKDAFAHLDSLFSRNDQLPTGFIIWAANFPSDFGHIVKTWCWGAAELVDQCKIFLFSLCTELAPLVQECKMRQYPPSPRETLKVLNVTSPVLQFVVFLFIMRSFWGCATSHWVFEAEKAFKARQDQLTQSSMLARSQIDEDERNFADQLWQYYRAHVQCLRLERRRGQSSSTTNHPNVRGSSVVQVDPNRHQQTPAASLLPRVPQSAASGSFLTPQQALSNQMNSASRPTRQILPRVPSSTIQQNTMHGPVGPPPSLAGELTAQRPGPNGHNQPQFMTMNQWPLKFPIRRPLSFFPALGEIRPQPARVDPSISALHQVHLRTPTPVRRNAPELIELGKLYQFVTEMTIRQILQPSRLIEDETFQVSEEMAKSLPRTNRNNGPLSRLLEETSHLFRFRCVKLTKPGDVSDDGLLATADTLWPENVCFCVNSTLLELRRKRQWNKHLPVDITHLIRAGENSLRVLWNVSPNYQDSNTYAAVVEIVSLQNHKSLKQKILTSQTISASSILDSIKLSLSPGNLLTTSSNDEDDDLTIIDSNIAINVFDPYVGDRLCDIPVRSRSCLHRDCFDLETFLQSRPWPRDAPQFSTVDEWRCPKCKADARPHRLIVDGFLMEVMRKLEGDGKSDTRAIVVERDGSWKPMEMASGGKKKEKSAAQIATPTVQMANVEIVDLEEE</sequence>
<dbReference type="PANTHER" id="PTHR10782">
    <property type="entry name" value="ZINC FINGER MIZ DOMAIN-CONTAINING PROTEIN"/>
    <property type="match status" value="1"/>
</dbReference>
<feature type="compositionally biased region" description="Polar residues" evidence="5">
    <location>
        <begin position="76"/>
        <end position="98"/>
    </location>
</feature>
<feature type="compositionally biased region" description="Polar residues" evidence="5">
    <location>
        <begin position="511"/>
        <end position="527"/>
    </location>
</feature>
<protein>
    <recommendedName>
        <fullName evidence="6">SP-RING-type domain-containing protein</fullName>
    </recommendedName>
</protein>
<feature type="region of interest" description="Disordered" evidence="5">
    <location>
        <begin position="508"/>
        <end position="545"/>
    </location>
</feature>
<evidence type="ECO:0000313" key="8">
    <source>
        <dbReference type="Proteomes" id="UP000800092"/>
    </source>
</evidence>
<evidence type="ECO:0000256" key="3">
    <source>
        <dbReference type="ARBA" id="ARBA00022833"/>
    </source>
</evidence>
<dbReference type="GO" id="GO:0000785">
    <property type="term" value="C:chromatin"/>
    <property type="evidence" value="ECO:0007669"/>
    <property type="project" value="TreeGrafter"/>
</dbReference>
<gene>
    <name evidence="7" type="ORF">EV356DRAFT_500347</name>
</gene>
<dbReference type="Gene3D" id="3.30.40.10">
    <property type="entry name" value="Zinc/RING finger domain, C3HC4 (zinc finger)"/>
    <property type="match status" value="1"/>
</dbReference>
<organism evidence="7 8">
    <name type="scientific">Viridothelium virens</name>
    <name type="common">Speckled blister lichen</name>
    <name type="synonym">Trypethelium virens</name>
    <dbReference type="NCBI Taxonomy" id="1048519"/>
    <lineage>
        <taxon>Eukaryota</taxon>
        <taxon>Fungi</taxon>
        <taxon>Dikarya</taxon>
        <taxon>Ascomycota</taxon>
        <taxon>Pezizomycotina</taxon>
        <taxon>Dothideomycetes</taxon>
        <taxon>Dothideomycetes incertae sedis</taxon>
        <taxon>Trypetheliales</taxon>
        <taxon>Trypetheliaceae</taxon>
        <taxon>Viridothelium</taxon>
    </lineage>
</organism>
<feature type="compositionally biased region" description="Polar residues" evidence="5">
    <location>
        <begin position="108"/>
        <end position="118"/>
    </location>
</feature>
<evidence type="ECO:0000256" key="2">
    <source>
        <dbReference type="ARBA" id="ARBA00022771"/>
    </source>
</evidence>
<evidence type="ECO:0000256" key="5">
    <source>
        <dbReference type="SAM" id="MobiDB-lite"/>
    </source>
</evidence>
<dbReference type="EMBL" id="ML991791">
    <property type="protein sequence ID" value="KAF2235463.1"/>
    <property type="molecule type" value="Genomic_DNA"/>
</dbReference>
<feature type="compositionally biased region" description="Pro residues" evidence="5">
    <location>
        <begin position="229"/>
        <end position="239"/>
    </location>
</feature>
<dbReference type="OrthoDB" id="27975at2759"/>
<feature type="compositionally biased region" description="Polar residues" evidence="5">
    <location>
        <begin position="53"/>
        <end position="69"/>
    </location>
</feature>
<evidence type="ECO:0000256" key="1">
    <source>
        <dbReference type="ARBA" id="ARBA00022723"/>
    </source>
</evidence>
<feature type="compositionally biased region" description="Polar residues" evidence="5">
    <location>
        <begin position="241"/>
        <end position="264"/>
    </location>
</feature>
<dbReference type="GO" id="GO:0008270">
    <property type="term" value="F:zinc ion binding"/>
    <property type="evidence" value="ECO:0007669"/>
    <property type="project" value="UniProtKB-KW"/>
</dbReference>
<dbReference type="GO" id="GO:0016925">
    <property type="term" value="P:protein sumoylation"/>
    <property type="evidence" value="ECO:0007669"/>
    <property type="project" value="TreeGrafter"/>
</dbReference>
<evidence type="ECO:0000256" key="4">
    <source>
        <dbReference type="PROSITE-ProRule" id="PRU00452"/>
    </source>
</evidence>
<keyword evidence="1" id="KW-0479">Metal-binding</keyword>
<proteinExistence type="predicted"/>
<dbReference type="InterPro" id="IPR013083">
    <property type="entry name" value="Znf_RING/FYVE/PHD"/>
</dbReference>
<evidence type="ECO:0000259" key="6">
    <source>
        <dbReference type="PROSITE" id="PS51044"/>
    </source>
</evidence>
<dbReference type="AlphaFoldDB" id="A0A6A6HD92"/>
<name>A0A6A6HD92_VIRVR</name>
<dbReference type="PANTHER" id="PTHR10782:SF4">
    <property type="entry name" value="TONALLI, ISOFORM E"/>
    <property type="match status" value="1"/>
</dbReference>
<feature type="domain" description="SP-RING-type" evidence="6">
    <location>
        <begin position="870"/>
        <end position="963"/>
    </location>
</feature>
<feature type="region of interest" description="Disordered" evidence="5">
    <location>
        <begin position="187"/>
        <end position="274"/>
    </location>
</feature>
<accession>A0A6A6HD92</accession>
<dbReference type="GO" id="GO:0061665">
    <property type="term" value="F:SUMO ligase activity"/>
    <property type="evidence" value="ECO:0007669"/>
    <property type="project" value="TreeGrafter"/>
</dbReference>
<evidence type="ECO:0000313" key="7">
    <source>
        <dbReference type="EMBL" id="KAF2235463.1"/>
    </source>
</evidence>
<feature type="compositionally biased region" description="Polar residues" evidence="5">
    <location>
        <begin position="217"/>
        <end position="228"/>
    </location>
</feature>
<keyword evidence="3" id="KW-0862">Zinc</keyword>
<keyword evidence="8" id="KW-1185">Reference proteome</keyword>
<feature type="region of interest" description="Disordered" evidence="5">
    <location>
        <begin position="39"/>
        <end position="124"/>
    </location>
</feature>
<keyword evidence="2 4" id="KW-0863">Zinc-finger</keyword>
<dbReference type="PROSITE" id="PS51044">
    <property type="entry name" value="ZF_SP_RING"/>
    <property type="match status" value="1"/>
</dbReference>
<feature type="region of interest" description="Disordered" evidence="5">
    <location>
        <begin position="584"/>
        <end position="615"/>
    </location>
</feature>